<evidence type="ECO:0000313" key="2">
    <source>
        <dbReference type="Proteomes" id="UP000487117"/>
    </source>
</evidence>
<dbReference type="EMBL" id="WNDS01000004">
    <property type="protein sequence ID" value="KAF1014002.1"/>
    <property type="molecule type" value="Genomic_DNA"/>
</dbReference>
<proteinExistence type="predicted"/>
<gene>
    <name evidence="1" type="ORF">GAK31_03025</name>
</gene>
<protein>
    <submittedName>
        <fullName evidence="1">Uncharacterized protein</fullName>
    </submittedName>
</protein>
<reference evidence="2" key="1">
    <citation type="journal article" date="2020" name="MBio">
        <title>Horizontal gene transfer to a defensive symbiont with a reduced genome amongst a multipartite beetle microbiome.</title>
        <authorList>
            <person name="Waterworth S.C."/>
            <person name="Florez L.V."/>
            <person name="Rees E.R."/>
            <person name="Hertweck C."/>
            <person name="Kaltenpoth M."/>
            <person name="Kwan J.C."/>
        </authorList>
    </citation>
    <scope>NUCLEOTIDE SEQUENCE [LARGE SCALE GENOMIC DNA]</scope>
</reference>
<organism evidence="1 2">
    <name type="scientific">Stenotrophomonas maltophilia</name>
    <name type="common">Pseudomonas maltophilia</name>
    <name type="synonym">Xanthomonas maltophilia</name>
    <dbReference type="NCBI Taxonomy" id="40324"/>
    <lineage>
        <taxon>Bacteria</taxon>
        <taxon>Pseudomonadati</taxon>
        <taxon>Pseudomonadota</taxon>
        <taxon>Gammaproteobacteria</taxon>
        <taxon>Lysobacterales</taxon>
        <taxon>Lysobacteraceae</taxon>
        <taxon>Stenotrophomonas</taxon>
        <taxon>Stenotrophomonas maltophilia group</taxon>
    </lineage>
</organism>
<accession>A0A7V8FEP7</accession>
<evidence type="ECO:0000313" key="1">
    <source>
        <dbReference type="EMBL" id="KAF1014002.1"/>
    </source>
</evidence>
<comment type="caution">
    <text evidence="1">The sequence shown here is derived from an EMBL/GenBank/DDBJ whole genome shotgun (WGS) entry which is preliminary data.</text>
</comment>
<name>A0A7V8FEP7_STEMA</name>
<dbReference type="Proteomes" id="UP000487117">
    <property type="component" value="Unassembled WGS sequence"/>
</dbReference>
<dbReference type="AlphaFoldDB" id="A0A7V8FEP7"/>
<sequence>MTVSRYPFLFATLGEAAARLPVDLARTLEIALAAIDAAHAPRCTPESITVLNCLRRIRQVEAANGQPWPNDGHTPGQRMALARIDRANAGQTFLLELLHAIERTRVDGNEEEQVGDSAREGLLFACRALAEYVDLQLHAA</sequence>